<organism evidence="1 2">
    <name type="scientific">Pseudoduganella plicata</name>
    <dbReference type="NCBI Taxonomy" id="321984"/>
    <lineage>
        <taxon>Bacteria</taxon>
        <taxon>Pseudomonadati</taxon>
        <taxon>Pseudomonadota</taxon>
        <taxon>Betaproteobacteria</taxon>
        <taxon>Burkholderiales</taxon>
        <taxon>Oxalobacteraceae</taxon>
        <taxon>Telluria group</taxon>
        <taxon>Pseudoduganella</taxon>
    </lineage>
</organism>
<dbReference type="EMBL" id="BMWW01000004">
    <property type="protein sequence ID" value="GGY90967.1"/>
    <property type="molecule type" value="Genomic_DNA"/>
</dbReference>
<name>A0AA87Y3C9_9BURK</name>
<protein>
    <submittedName>
        <fullName evidence="1">Uncharacterized protein</fullName>
    </submittedName>
</protein>
<reference evidence="1" key="2">
    <citation type="submission" date="2022-12" db="EMBL/GenBank/DDBJ databases">
        <authorList>
            <person name="Sun Q."/>
            <person name="Kim S."/>
        </authorList>
    </citation>
    <scope>NUCLEOTIDE SEQUENCE</scope>
    <source>
        <strain evidence="1">KCTC 12344</strain>
    </source>
</reference>
<evidence type="ECO:0000313" key="2">
    <source>
        <dbReference type="Proteomes" id="UP000619512"/>
    </source>
</evidence>
<comment type="caution">
    <text evidence="1">The sequence shown here is derived from an EMBL/GenBank/DDBJ whole genome shotgun (WGS) entry which is preliminary data.</text>
</comment>
<accession>A0AA87Y3C9</accession>
<reference evidence="1" key="1">
    <citation type="journal article" date="2014" name="Int. J. Syst. Evol. Microbiol.">
        <title>Complete genome sequence of Corynebacterium casei LMG S-19264T (=DSM 44701T), isolated from a smear-ripened cheese.</title>
        <authorList>
            <consortium name="US DOE Joint Genome Institute (JGI-PGF)"/>
            <person name="Walter F."/>
            <person name="Albersmeier A."/>
            <person name="Kalinowski J."/>
            <person name="Ruckert C."/>
        </authorList>
    </citation>
    <scope>NUCLEOTIDE SEQUENCE</scope>
    <source>
        <strain evidence="1">KCTC 12344</strain>
    </source>
</reference>
<evidence type="ECO:0000313" key="1">
    <source>
        <dbReference type="EMBL" id="GGY90967.1"/>
    </source>
</evidence>
<proteinExistence type="predicted"/>
<dbReference type="Proteomes" id="UP000619512">
    <property type="component" value="Unassembled WGS sequence"/>
</dbReference>
<dbReference type="AlphaFoldDB" id="A0AA87Y3C9"/>
<gene>
    <name evidence="1" type="ORF">GCM10007388_25270</name>
</gene>
<sequence>MSEIPDTWQIVGAAQCEPVDIVSSLSERKRNVCMASGLVEACDPTDAADLHSGSANGQEQPLDEFWRPAVRGEVQFPGPV</sequence>